<feature type="compositionally biased region" description="Polar residues" evidence="4">
    <location>
        <begin position="3242"/>
        <end position="3273"/>
    </location>
</feature>
<feature type="region of interest" description="Disordered" evidence="4">
    <location>
        <begin position="3732"/>
        <end position="3763"/>
    </location>
</feature>
<dbReference type="Pfam" id="PF00454">
    <property type="entry name" value="PI3_PI4_kinase"/>
    <property type="match status" value="1"/>
</dbReference>
<feature type="compositionally biased region" description="Low complexity" evidence="4">
    <location>
        <begin position="3739"/>
        <end position="3759"/>
    </location>
</feature>
<feature type="region of interest" description="Disordered" evidence="4">
    <location>
        <begin position="163"/>
        <end position="203"/>
    </location>
</feature>
<dbReference type="InterPro" id="IPR036940">
    <property type="entry name" value="PI3/4_kinase_cat_sf"/>
</dbReference>
<feature type="compositionally biased region" description="Low complexity" evidence="4">
    <location>
        <begin position="183"/>
        <end position="196"/>
    </location>
</feature>
<dbReference type="InterPro" id="IPR003152">
    <property type="entry name" value="FATC_dom"/>
</dbReference>
<feature type="domain" description="FATC" evidence="7">
    <location>
        <begin position="3827"/>
        <end position="3859"/>
    </location>
</feature>
<dbReference type="InterPro" id="IPR000403">
    <property type="entry name" value="PI3/4_kinase_cat_dom"/>
</dbReference>
<dbReference type="EMBL" id="ML991854">
    <property type="protein sequence ID" value="KAF2229771.1"/>
    <property type="molecule type" value="Genomic_DNA"/>
</dbReference>
<dbReference type="PROSITE" id="PS51189">
    <property type="entry name" value="FAT"/>
    <property type="match status" value="1"/>
</dbReference>
<comment type="function">
    <text evidence="3">Serine/threonine protein kinase which activates checkpoint signaling upon genotoxic stresses such as ionizing radiation (IR), ultraviolet light (UV), or DNA replication stalling, thereby acting as a DNA damage sensor. Recognizes the substrate consensus sequence [ST]-Q. Phosphorylates histone H2A to form H2AS128ph (gamma-H2A) at sites of DNA damage, involved in the regulation of DNA damage response mechanism. Required for the control of telomere length and genome stability.</text>
</comment>
<dbReference type="GO" id="GO:0006355">
    <property type="term" value="P:regulation of DNA-templated transcription"/>
    <property type="evidence" value="ECO:0007669"/>
    <property type="project" value="TreeGrafter"/>
</dbReference>
<dbReference type="GO" id="GO:0005634">
    <property type="term" value="C:nucleus"/>
    <property type="evidence" value="ECO:0007669"/>
    <property type="project" value="TreeGrafter"/>
</dbReference>
<feature type="compositionally biased region" description="Polar residues" evidence="4">
    <location>
        <begin position="163"/>
        <end position="182"/>
    </location>
</feature>
<dbReference type="SUPFAM" id="SSF48371">
    <property type="entry name" value="ARM repeat"/>
    <property type="match status" value="3"/>
</dbReference>
<dbReference type="Pfam" id="PF20206">
    <property type="entry name" value="Tra1_ring"/>
    <property type="match status" value="1"/>
</dbReference>
<dbReference type="InterPro" id="IPR046807">
    <property type="entry name" value="Tra1_central"/>
</dbReference>
<feature type="domain" description="FAT" evidence="6">
    <location>
        <begin position="2639"/>
        <end position="3194"/>
    </location>
</feature>
<comment type="subunit">
    <text evidence="2">Associates with DNA double-strand breaks.</text>
</comment>
<dbReference type="Pfam" id="PF02259">
    <property type="entry name" value="FAT"/>
    <property type="match status" value="1"/>
</dbReference>
<dbReference type="Gene3D" id="1.10.1070.11">
    <property type="entry name" value="Phosphatidylinositol 3-/4-kinase, catalytic domain"/>
    <property type="match status" value="1"/>
</dbReference>
<keyword evidence="9" id="KW-1185">Reference proteome</keyword>
<feature type="domain" description="PI3K/PI4K catalytic" evidence="5">
    <location>
        <begin position="3470"/>
        <end position="3793"/>
    </location>
</feature>
<evidence type="ECO:0000313" key="8">
    <source>
        <dbReference type="EMBL" id="KAF2229771.1"/>
    </source>
</evidence>
<proteinExistence type="inferred from homology"/>
<feature type="compositionally biased region" description="Polar residues" evidence="4">
    <location>
        <begin position="3220"/>
        <end position="3233"/>
    </location>
</feature>
<name>A0A6A6GW14_VIRVR</name>
<evidence type="ECO:0000256" key="2">
    <source>
        <dbReference type="ARBA" id="ARBA00011370"/>
    </source>
</evidence>
<dbReference type="PROSITE" id="PS50290">
    <property type="entry name" value="PI3_4_KINASE_3"/>
    <property type="match status" value="1"/>
</dbReference>
<protein>
    <submittedName>
        <fullName evidence="8">Uncharacterized protein</fullName>
    </submittedName>
</protein>
<dbReference type="PANTHER" id="PTHR11139">
    <property type="entry name" value="ATAXIA TELANGIECTASIA MUTATED ATM -RELATED"/>
    <property type="match status" value="1"/>
</dbReference>
<organism evidence="8 9">
    <name type="scientific">Viridothelium virens</name>
    <name type="common">Speckled blister lichen</name>
    <name type="synonym">Trypethelium virens</name>
    <dbReference type="NCBI Taxonomy" id="1048519"/>
    <lineage>
        <taxon>Eukaryota</taxon>
        <taxon>Fungi</taxon>
        <taxon>Dikarya</taxon>
        <taxon>Ascomycota</taxon>
        <taxon>Pezizomycotina</taxon>
        <taxon>Dothideomycetes</taxon>
        <taxon>Dothideomycetes incertae sedis</taxon>
        <taxon>Trypetheliales</taxon>
        <taxon>Trypetheliaceae</taxon>
        <taxon>Viridothelium</taxon>
    </lineage>
</organism>
<dbReference type="InterPro" id="IPR050517">
    <property type="entry name" value="DDR_Repair_Kinase"/>
</dbReference>
<sequence length="3859" mass="438968">MAERPDRNPDQIASKLEDSSVDLKTKCALATELRDSLETWCQGNTYNQFLSRFVPIFLKILDGQPVFISTSPEQRLRNTVLEILHRLPQSPSEPLQPYAPQIVDKLMSLVKIENEDNAVLCMKTIMDFERHQTSVLLEKVQPFLNLIQEMFQMMEQAVKDTLDNTSAGAPSGVPSTPGNSQYSQSPRPGSPAASAPDIGAEQQQTRQLIKGMSSFKVLAECPIIVVSLFQSYRQCVPRNVKQFIPLIKAILMLQAKPQEKAHAEAKAQGRIFTGVSKEIRNRAAFGEFITAQVKTMSFLAYLLRVYAQQLTDFLPVLPDIIVRLLKDCPKEKSAARKELLVAIRHIINFNFRKIFLKRLDELLDERTLIGDGLTVYESLRPLAYSMLADLIHHVRESLSREQIRRTIEVYTKNLHDDYPGTSFQTMSAKLLLNMAECIAKLENKEDGRHFLIMILNAIGDKFAAMNRQYDNAIKMSNQYANQSMEAGPEDFMADKNHPPDWDEVDIFGATPIKTWNPRDRESDPVSNNKFLFKNLLHGLKNLFYQLRACNPPNTIDKANTPANWAEVSYGFNAEEVEVFVKLLREGAHVFRYYSLDEPPTDYQSMSPVELLANHHMVASSKEEKELLESFGTVFHHVDPATFHEIFHSEIPHLYDMMFEHPSLLHIPQFLLASEATSPAFAGMLFQFLMARIDDVGSKDVKKASILLRLFKLAFMAVTLFSQQNEPVLLPHVTKLITKSIQLSTTAEEPINYFILLRSLFRSIGGGRFEHLYKEILPLLEMLLEVLNNLLQSARKQSDRDLYVELSLTVPARLSNLLPHLSYLMRPLVVALGAGTELVAQGLRTLELCVDNLTADYLDPIMAPVIDELMAALWRHLRPAPYTHFHAHTTMRILGKLGGRNRKFLNRPPPLDYKEYADDECSIDIKMIGSTRDRAMPVRMGIDVAIEKLSDMTKPASAKQSDLFYKRHAFKLITSELKLFIGADNLPDDFAQLVRLQANDLREGKYDAGTDLLAISEREKSTAKRDSEQGTLRKLLNALILACTLPDLKDEASAMLNNVCRHFAILEVGKALAIEKHRQKPFDVMSGEGPVVLDSNVLADSLMDSLSSEKIEVREVAERTILNVRDMVTTIFGSADRFDKFTFFVHLQRTFSHACYEEQWFTKAGGALGLDIMVSKLGLSDEWLVDRQRELVVALLYVMKDLPSDLPANMRAQAQSTIEHILQRCHKNSTKEDLANHTSKLSVMCATLVMELNHLNKHVRDATQKIFGVLAKVVGVEVYELVAPVKERILKPIYLKPIRALPFAHQIGHIDAMTFLLKLEHGIVEINEGTNRLLMESLALADSDDEHLTPKPLEQRNAELVIKFRVACIRLLSTAMDFKEFQDTPNSTTSRARIIAVFFKSLYSKAPDVVEAAELGLKGVLAATHKLPKDLLQNGLRPILMNLQDPRKLSVDGLEGLAKLLTLLTNYFKVEIGSRLLDHTKTIADPTSLQKISFTLIEQNRQMKVITAILNVFHLLPPQALGFLDQLVQKVLELEKDLRRTHYSPFRKPLIQYLNRYSSEAWTYFKERLKDHLHGRFFAQLLSDPLSGPLREAVTSDLTGFQSALTMDTEKNERWIAAMNAIHAAKSICSFPETSKWLVENLDLRKSLLASAITLERKLRDNAIDTHLRLSAEQSGDQMMDIINVYLSNDSRNFDFLFEVIDAITAGNLKDCPSFVTFIYEKLVCNDSVDYQRSLVVRGIEQYGSRNASQKTKTYALHYIVNPIFAMDIKRNWDSLWGMSKGTKLFDKPMLETVHNKLWKPASTEALVEDGRSGVDHSRLELLQLTTLLVKYHAGMVIDARKDVIKFGWNYIKLEDIINKQAAYVLIAYFIAQYDTPAKITLQVYQALLKAHQNEGRALVAQGMEVLAPMLPKRVGEVGDKKIPVWAKMAKRILVEESSNLQQLTSIFQFIVRHEDLFYEARESLAPTIMQSLTKIASPPNPSNDQKKLALNLITLIWKWEERASKEAASSTPGSPVSMKRRVDGTEVANNLTSSSPQRGFVANSQLRLMMVKYLVQFIAYIPERYPVPSAADKESDQYQNIHQSQGVEMCKKSLRLLQGLLSPAYWSDLDFDNLFPRVTEQILTSEPKPEEKPEAWTTKIVNTLQILKVLVNVKSDEWVLGRLEQLQKLLEKPLRSENPEIQDCLHTLDEDEAEEGRTKLVPLVKRILDAVPDEKEADEEEGAMEEDKDKPEIITYLSNVASEMISGGNYVSSINILWTLSKRKPAELDQHIPQVMKALQTKLAKDHLAAQTSPQIPGGMQNPRPGGPQDGVPDPHEQEIITDLILKVIELVAVRMSQLGEQRRPYLSVLASLVERSQSSAICSKILDMVSEWVFDSVEPVPTLKEKTAVLHKMLIFEQKADEALLNKFLDLVIRIYEDPKITRSELTVRMEYAFLIGTRAHNVEMRNRFMSIFDKSLSRTASNRVKYVLASQNWDTLGESFWLKQVIQLLFGSVEMHSHTSLHHEDFRVPPASLFFGTYKGDERLNSVMLDDKLESLIHAHKAFNASLSDVRTRDILEPLSQLQHTDDDLAHNIWVAFFPICWSVLTKDDRAELEKGLVALLTKDFHQRQIDRRPNCVGTILEGIGKAQPRPKFPSHILKYLARTYDAWYVAARMLEDYAIEPLVDTPKIRESNLDALLEIYSSLEEDDLFYGTWRRRCQFVETNAALSYEQNGMWDKAQQMYETAQIKARTGTLPFAQGEYMLWEDHWVHCAQKLQQWEILSDFAKHENFNDLYLESTWRTFEAWTNNEHREQLDSIVKSVSDAPTMRRVFFQAFLALLKMHSKQESQPELNRLIDENIQLSIRKWHQLPKRITKAHIPILQNFQQLVELHDAAVISNSLSQTSAQNLDMKSQELKMLLGTWRDRLPNFWDDINAWQSLVTWRQHIFQLINGTYLNLVPPQAGSATGSSFAYRGYHETAWIINRFAHVARKHQMPEVCINQLSRIYTLPNIEIQEAFLKLREQAKCHYQNKAELSSGLDVINNTNLSYFGAQQKAEFYTLKGMFQDKLGDKEAANDAFGSALYFDIKLPKAWAEWGRYNDMLFRVDPKAIDKGGNAISCYLEAAGQYKSAKSRKLISRVLWLLSLDDGEETLAKAFEAYKGETPVWYWITFIPQLLLGLSRPEARLLRSVLLKIAKNYPQALYFQLRTSKEDLLAIKKQNEAKAKQAKERAQAQGQQNGDTGKQASPSSRPGTGDGGSSRPGTANGDTSQAPSQNSGQDAANTNGAAQATPKTEAADGANGNTSAQAKSQDKDKQPWDHADELMTVLKTAYPLLSLSMEQLVDSMQQKFKCPPDEDAYRLIVALLNDGLQWIGRQPAQYAKTQKLPAPTEMNITRFSESILPTHIRKFFEQDFVKVKPTAYEYIHKLRKWRDRFEEKLDRRNPRANLEHYSQVLNDFRFQKFDDVEVPGQYLEHRDKNQDFIRIERLMPTVDLVRGIGVCHRRIRIRGHDGSVHPFAVQHPASRSSRREERMLQLFRTFNSTLAKKKESRRRNLKFHLPEMIPLSPHVRLVQDDPSYITLQGVYEDYARQNNFSKDEPILFTIEKLQKLSSTRRDVETSLKMDTFNAVQDKYVPQSLLKDYMQALYPSFADYFLFRRQFAYQFATLTFMTYIIPMTQRYPHKIAISRSTGDVWGVDLLPSIHSSRPIFINTEPVPFRLTPNVQVFLGPLAMEGIFACVLQTLSRCLVEPLSSSSDDGPAPSTQPTGAASTASGSTADAAKENATGSAGIDLDMQLSIFIRDEVHFWFTQAHRQPPTTDQLREHVMGNSKSIVKKTLSLASSPDMNNLPCNQTAIDLIAKAVAPMLLCQTDPLWMGYL</sequence>
<feature type="region of interest" description="Disordered" evidence="4">
    <location>
        <begin position="2290"/>
        <end position="2316"/>
    </location>
</feature>
<dbReference type="Pfam" id="PF20175">
    <property type="entry name" value="Tra1_central"/>
    <property type="match status" value="1"/>
</dbReference>
<evidence type="ECO:0000256" key="4">
    <source>
        <dbReference type="SAM" id="MobiDB-lite"/>
    </source>
</evidence>
<dbReference type="InterPro" id="IPR014009">
    <property type="entry name" value="PIK_FAT"/>
</dbReference>
<dbReference type="SUPFAM" id="SSF56112">
    <property type="entry name" value="Protein kinase-like (PK-like)"/>
    <property type="match status" value="1"/>
</dbReference>
<dbReference type="GO" id="GO:0035267">
    <property type="term" value="C:NuA4 histone acetyltransferase complex"/>
    <property type="evidence" value="ECO:0007669"/>
    <property type="project" value="TreeGrafter"/>
</dbReference>
<dbReference type="InterPro" id="IPR016024">
    <property type="entry name" value="ARM-type_fold"/>
</dbReference>
<gene>
    <name evidence="8" type="ORF">EV356DRAFT_580549</name>
</gene>
<evidence type="ECO:0000259" key="5">
    <source>
        <dbReference type="PROSITE" id="PS50290"/>
    </source>
</evidence>
<dbReference type="InterPro" id="IPR003151">
    <property type="entry name" value="PIK-rel_kinase_FAT"/>
</dbReference>
<dbReference type="InterPro" id="IPR011009">
    <property type="entry name" value="Kinase-like_dom_sf"/>
</dbReference>
<accession>A0A6A6GW14</accession>
<dbReference type="Proteomes" id="UP000800092">
    <property type="component" value="Unassembled WGS sequence"/>
</dbReference>
<dbReference type="Gene3D" id="1.25.10.10">
    <property type="entry name" value="Leucine-rich Repeat Variant"/>
    <property type="match status" value="1"/>
</dbReference>
<feature type="region of interest" description="Disordered" evidence="4">
    <location>
        <begin position="3206"/>
        <end position="3298"/>
    </location>
</feature>
<evidence type="ECO:0000259" key="6">
    <source>
        <dbReference type="PROSITE" id="PS51189"/>
    </source>
</evidence>
<dbReference type="PANTHER" id="PTHR11139:SF1">
    <property type="entry name" value="TRANSFORMATION_TRANSCRIPTION DOMAIN-ASSOCIATED PROTEIN"/>
    <property type="match status" value="1"/>
</dbReference>
<dbReference type="GO" id="GO:0000124">
    <property type="term" value="C:SAGA complex"/>
    <property type="evidence" value="ECO:0007669"/>
    <property type="project" value="TreeGrafter"/>
</dbReference>
<dbReference type="SMART" id="SM00146">
    <property type="entry name" value="PI3Kc"/>
    <property type="match status" value="1"/>
</dbReference>
<comment type="similarity">
    <text evidence="1">Belongs to the PI3/PI4-kinase family. TRA1 subfamily.</text>
</comment>
<evidence type="ECO:0000259" key="7">
    <source>
        <dbReference type="PROSITE" id="PS51190"/>
    </source>
</evidence>
<dbReference type="InterPro" id="IPR046805">
    <property type="entry name" value="Tra1_ring"/>
</dbReference>
<evidence type="ECO:0000313" key="9">
    <source>
        <dbReference type="Proteomes" id="UP000800092"/>
    </source>
</evidence>
<dbReference type="PROSITE" id="PS51190">
    <property type="entry name" value="FATC"/>
    <property type="match status" value="1"/>
</dbReference>
<dbReference type="CDD" id="cd05163">
    <property type="entry name" value="PIKK_TRRAP"/>
    <property type="match status" value="1"/>
</dbReference>
<evidence type="ECO:0000256" key="3">
    <source>
        <dbReference type="ARBA" id="ARBA00025079"/>
    </source>
</evidence>
<dbReference type="GO" id="GO:0006281">
    <property type="term" value="P:DNA repair"/>
    <property type="evidence" value="ECO:0007669"/>
    <property type="project" value="TreeGrafter"/>
</dbReference>
<dbReference type="OrthoDB" id="5570127at2759"/>
<reference evidence="8" key="1">
    <citation type="journal article" date="2020" name="Stud. Mycol.">
        <title>101 Dothideomycetes genomes: a test case for predicting lifestyles and emergence of pathogens.</title>
        <authorList>
            <person name="Haridas S."/>
            <person name="Albert R."/>
            <person name="Binder M."/>
            <person name="Bloem J."/>
            <person name="Labutti K."/>
            <person name="Salamov A."/>
            <person name="Andreopoulos B."/>
            <person name="Baker S."/>
            <person name="Barry K."/>
            <person name="Bills G."/>
            <person name="Bluhm B."/>
            <person name="Cannon C."/>
            <person name="Castanera R."/>
            <person name="Culley D."/>
            <person name="Daum C."/>
            <person name="Ezra D."/>
            <person name="Gonzalez J."/>
            <person name="Henrissat B."/>
            <person name="Kuo A."/>
            <person name="Liang C."/>
            <person name="Lipzen A."/>
            <person name="Lutzoni F."/>
            <person name="Magnuson J."/>
            <person name="Mondo S."/>
            <person name="Nolan M."/>
            <person name="Ohm R."/>
            <person name="Pangilinan J."/>
            <person name="Park H.-J."/>
            <person name="Ramirez L."/>
            <person name="Alfaro M."/>
            <person name="Sun H."/>
            <person name="Tritt A."/>
            <person name="Yoshinaga Y."/>
            <person name="Zwiers L.-H."/>
            <person name="Turgeon B."/>
            <person name="Goodwin S."/>
            <person name="Spatafora J."/>
            <person name="Crous P."/>
            <person name="Grigoriev I."/>
        </authorList>
    </citation>
    <scope>NUCLEOTIDE SEQUENCE</scope>
    <source>
        <strain evidence="8">Tuck. ex Michener</strain>
    </source>
</reference>
<dbReference type="InterPro" id="IPR011989">
    <property type="entry name" value="ARM-like"/>
</dbReference>
<evidence type="ECO:0000256" key="1">
    <source>
        <dbReference type="ARBA" id="ARBA00007234"/>
    </source>
</evidence>